<dbReference type="HOGENOM" id="CLU_3314111_0_0_6"/>
<proteinExistence type="predicted"/>
<reference evidence="1 2" key="1">
    <citation type="journal article" date="2013" name="Genome Announc.">
        <title>Complete Genome Sequence of Glaciecola psychrophila Strain 170T.</title>
        <authorList>
            <person name="Yin J."/>
            <person name="Chen J."/>
            <person name="Liu G."/>
            <person name="Yu Y."/>
            <person name="Song L."/>
            <person name="Wang X."/>
            <person name="Qu X."/>
        </authorList>
    </citation>
    <scope>NUCLEOTIDE SEQUENCE [LARGE SCALE GENOMIC DNA]</scope>
    <source>
        <strain evidence="1 2">170</strain>
    </source>
</reference>
<sequence>MFETRTATSPAFDRVGAITSHWIDYPLSSNLDLPRMALA</sequence>
<dbReference type="AlphaFoldDB" id="K6YZ37"/>
<organism evidence="1 2">
    <name type="scientific">Paraglaciecola psychrophila 170</name>
    <dbReference type="NCBI Taxonomy" id="1129794"/>
    <lineage>
        <taxon>Bacteria</taxon>
        <taxon>Pseudomonadati</taxon>
        <taxon>Pseudomonadota</taxon>
        <taxon>Gammaproteobacteria</taxon>
        <taxon>Alteromonadales</taxon>
        <taxon>Alteromonadaceae</taxon>
        <taxon>Paraglaciecola</taxon>
    </lineage>
</organism>
<dbReference type="PATRIC" id="fig|1129794.4.peg.2347"/>
<evidence type="ECO:0000313" key="1">
    <source>
        <dbReference type="EMBL" id="AGH44476.1"/>
    </source>
</evidence>
<accession>K6YZ37</accession>
<dbReference type="STRING" id="1129794.C427_2367"/>
<evidence type="ECO:0000313" key="2">
    <source>
        <dbReference type="Proteomes" id="UP000011864"/>
    </source>
</evidence>
<dbReference type="KEGG" id="gps:C427_2367"/>
<protein>
    <submittedName>
        <fullName evidence="1">Uncharacterized protein</fullName>
    </submittedName>
</protein>
<dbReference type="Proteomes" id="UP000011864">
    <property type="component" value="Chromosome"/>
</dbReference>
<name>K6YZ37_9ALTE</name>
<keyword evidence="2" id="KW-1185">Reference proteome</keyword>
<gene>
    <name evidence="1" type="ORF">C427_2367</name>
</gene>
<dbReference type="EMBL" id="CP003837">
    <property type="protein sequence ID" value="AGH44476.1"/>
    <property type="molecule type" value="Genomic_DNA"/>
</dbReference>